<evidence type="ECO:0000256" key="4">
    <source>
        <dbReference type="PIRSR" id="PIRSR000188-1"/>
    </source>
</evidence>
<evidence type="ECO:0000256" key="6">
    <source>
        <dbReference type="RuleBase" id="RU004417"/>
    </source>
</evidence>
<evidence type="ECO:0000313" key="8">
    <source>
        <dbReference type="EMBL" id="GIH25742.1"/>
    </source>
</evidence>
<sequence length="351" mass="36274">MKLSGPVVMDEFEQVVTREEPETGLRAIIAVHSTARGPALGGVRMWPYPGHAAALDDCLRLARAMTRKTAAAGLRLGGGKSVIIGDSATDKTTELLRAHGRFIQSLGGRYVPGIDVGTGAEEMRVIGTEAATVTCTEGDPSYLTALGAFAGITAAVEHVYGSADLSGRTAVVQGVGHVGHHLARLLTKASAAVLVTDVVRSRAETLAAEIGAGVLEPEEALATRCDVLAPCALGEVVNPATMPALRCEILAGVANNVLSQDDLATPLAARGITFVPDFILSAGGITFLDEQLRGGDERSAVPRVLEIGPRVGSILAEARAAAVTPLDAATALAEERLRLSGPTPIDRGTTR</sequence>
<dbReference type="Gene3D" id="3.40.50.10860">
    <property type="entry name" value="Leucine Dehydrogenase, chain A, domain 1"/>
    <property type="match status" value="1"/>
</dbReference>
<dbReference type="GO" id="GO:0016639">
    <property type="term" value="F:oxidoreductase activity, acting on the CH-NH2 group of donors, NAD or NADP as acceptor"/>
    <property type="evidence" value="ECO:0007669"/>
    <property type="project" value="InterPro"/>
</dbReference>
<dbReference type="PRINTS" id="PR00082">
    <property type="entry name" value="GLFDHDRGNASE"/>
</dbReference>
<dbReference type="InterPro" id="IPR016211">
    <property type="entry name" value="Glu/Phe/Leu/Val/Trp_DH_bac/arc"/>
</dbReference>
<evidence type="ECO:0000256" key="5">
    <source>
        <dbReference type="PIRSR" id="PIRSR000188-2"/>
    </source>
</evidence>
<keyword evidence="2 6" id="KW-0560">Oxidoreductase</keyword>
<gene>
    <name evidence="8" type="ORF">Aph01nite_40520</name>
</gene>
<dbReference type="PIRSF" id="PIRSF000188">
    <property type="entry name" value="Phe_leu_dh"/>
    <property type="match status" value="1"/>
</dbReference>
<dbReference type="RefSeq" id="WP_204042445.1">
    <property type="nucleotide sequence ID" value="NZ_BOOA01000032.1"/>
</dbReference>
<dbReference type="Pfam" id="PF00208">
    <property type="entry name" value="ELFV_dehydrog"/>
    <property type="match status" value="1"/>
</dbReference>
<keyword evidence="5" id="KW-0547">Nucleotide-binding</keyword>
<dbReference type="GO" id="GO:0000166">
    <property type="term" value="F:nucleotide binding"/>
    <property type="evidence" value="ECO:0007669"/>
    <property type="project" value="UniProtKB-KW"/>
</dbReference>
<accession>A0A919UPJ6</accession>
<proteinExistence type="inferred from homology"/>
<dbReference type="Gene3D" id="3.40.50.720">
    <property type="entry name" value="NAD(P)-binding Rossmann-like Domain"/>
    <property type="match status" value="1"/>
</dbReference>
<organism evidence="8 9">
    <name type="scientific">Acrocarpospora phusangensis</name>
    <dbReference type="NCBI Taxonomy" id="1070424"/>
    <lineage>
        <taxon>Bacteria</taxon>
        <taxon>Bacillati</taxon>
        <taxon>Actinomycetota</taxon>
        <taxon>Actinomycetes</taxon>
        <taxon>Streptosporangiales</taxon>
        <taxon>Streptosporangiaceae</taxon>
        <taxon>Acrocarpospora</taxon>
    </lineage>
</organism>
<dbReference type="InterPro" id="IPR006096">
    <property type="entry name" value="Glu/Leu/Phe/Val/Trp_DH_C"/>
</dbReference>
<protein>
    <submittedName>
        <fullName evidence="8">Leucine dehydrogenase</fullName>
    </submittedName>
</protein>
<feature type="domain" description="Glutamate/phenylalanine/leucine/valine/L-tryptophan dehydrogenase C-terminal" evidence="7">
    <location>
        <begin position="138"/>
        <end position="341"/>
    </location>
</feature>
<evidence type="ECO:0000313" key="9">
    <source>
        <dbReference type="Proteomes" id="UP000640052"/>
    </source>
</evidence>
<keyword evidence="3 5" id="KW-0520">NAD</keyword>
<evidence type="ECO:0000256" key="1">
    <source>
        <dbReference type="ARBA" id="ARBA00006382"/>
    </source>
</evidence>
<keyword evidence="9" id="KW-1185">Reference proteome</keyword>
<dbReference type="InterPro" id="IPR046346">
    <property type="entry name" value="Aminoacid_DH-like_N_sf"/>
</dbReference>
<evidence type="ECO:0000259" key="7">
    <source>
        <dbReference type="SMART" id="SM00839"/>
    </source>
</evidence>
<dbReference type="GO" id="GO:0006520">
    <property type="term" value="P:amino acid metabolic process"/>
    <property type="evidence" value="ECO:0007669"/>
    <property type="project" value="InterPro"/>
</dbReference>
<dbReference type="InterPro" id="IPR006095">
    <property type="entry name" value="Glu/Leu/Phe/Val/Trp_DH"/>
</dbReference>
<evidence type="ECO:0000256" key="2">
    <source>
        <dbReference type="ARBA" id="ARBA00023002"/>
    </source>
</evidence>
<dbReference type="SUPFAM" id="SSF51735">
    <property type="entry name" value="NAD(P)-binding Rossmann-fold domains"/>
    <property type="match status" value="1"/>
</dbReference>
<dbReference type="CDD" id="cd01075">
    <property type="entry name" value="NAD_bind_Leu_Phe_Val_DH"/>
    <property type="match status" value="1"/>
</dbReference>
<dbReference type="SMART" id="SM00839">
    <property type="entry name" value="ELFV_dehydrog"/>
    <property type="match status" value="1"/>
</dbReference>
<dbReference type="PANTHER" id="PTHR42722:SF1">
    <property type="entry name" value="VALINE DEHYDROGENASE"/>
    <property type="match status" value="1"/>
</dbReference>
<evidence type="ECO:0000256" key="3">
    <source>
        <dbReference type="ARBA" id="ARBA00023027"/>
    </source>
</evidence>
<dbReference type="SUPFAM" id="SSF53223">
    <property type="entry name" value="Aminoacid dehydrogenase-like, N-terminal domain"/>
    <property type="match status" value="1"/>
</dbReference>
<dbReference type="Proteomes" id="UP000640052">
    <property type="component" value="Unassembled WGS sequence"/>
</dbReference>
<dbReference type="InterPro" id="IPR036291">
    <property type="entry name" value="NAD(P)-bd_dom_sf"/>
</dbReference>
<feature type="binding site" evidence="5">
    <location>
        <begin position="174"/>
        <end position="179"/>
    </location>
    <ligand>
        <name>NAD(+)</name>
        <dbReference type="ChEBI" id="CHEBI:57540"/>
    </ligand>
</feature>
<dbReference type="InterPro" id="IPR006097">
    <property type="entry name" value="Glu/Leu/Phe/Val/Trp_DH_dimer"/>
</dbReference>
<reference evidence="8" key="1">
    <citation type="submission" date="2021-01" db="EMBL/GenBank/DDBJ databases">
        <title>Whole genome shotgun sequence of Acrocarpospora phusangensis NBRC 108782.</title>
        <authorList>
            <person name="Komaki H."/>
            <person name="Tamura T."/>
        </authorList>
    </citation>
    <scope>NUCLEOTIDE SEQUENCE</scope>
    <source>
        <strain evidence="8">NBRC 108782</strain>
    </source>
</reference>
<comment type="similarity">
    <text evidence="1 6">Belongs to the Glu/Leu/Phe/Val dehydrogenases family.</text>
</comment>
<dbReference type="AlphaFoldDB" id="A0A919UPJ6"/>
<dbReference type="EMBL" id="BOOA01000032">
    <property type="protein sequence ID" value="GIH25742.1"/>
    <property type="molecule type" value="Genomic_DNA"/>
</dbReference>
<feature type="active site" description="Proton donor/acceptor" evidence="4">
    <location>
        <position position="80"/>
    </location>
</feature>
<dbReference type="Pfam" id="PF02812">
    <property type="entry name" value="ELFV_dehydrog_N"/>
    <property type="match status" value="1"/>
</dbReference>
<dbReference type="PANTHER" id="PTHR42722">
    <property type="entry name" value="LEUCINE DEHYDROGENASE"/>
    <property type="match status" value="1"/>
</dbReference>
<comment type="caution">
    <text evidence="8">The sequence shown here is derived from an EMBL/GenBank/DDBJ whole genome shotgun (WGS) entry which is preliminary data.</text>
</comment>
<name>A0A919UPJ6_9ACTN</name>